<evidence type="ECO:0000259" key="13">
    <source>
        <dbReference type="Pfam" id="PF22599"/>
    </source>
</evidence>
<feature type="compositionally biased region" description="Basic and acidic residues" evidence="10">
    <location>
        <begin position="582"/>
        <end position="610"/>
    </location>
</feature>
<dbReference type="Gene3D" id="3.30.70.3220">
    <property type="match status" value="1"/>
</dbReference>
<keyword evidence="2 9" id="KW-0813">Transport</keyword>
<feature type="transmembrane region" description="Helical" evidence="9">
    <location>
        <begin position="509"/>
        <end position="529"/>
    </location>
</feature>
<evidence type="ECO:0000256" key="2">
    <source>
        <dbReference type="ARBA" id="ARBA00022448"/>
    </source>
</evidence>
<comment type="subunit">
    <text evidence="9">Forms a complex with SecF. Part of the essential Sec protein translocation apparatus which comprises SecA, SecYEG and auxiliary proteins SecDF. Other proteins may also be involved.</text>
</comment>
<feature type="domain" description="Protein export membrane protein SecD/SecF C-terminal" evidence="11">
    <location>
        <begin position="361"/>
        <end position="536"/>
    </location>
</feature>
<feature type="region of interest" description="Disordered" evidence="10">
    <location>
        <begin position="175"/>
        <end position="208"/>
    </location>
</feature>
<name>A0A3L6ZNK6_9MICO</name>
<organism evidence="14 15">
    <name type="scientific">Mycetocola reblochoni</name>
    <dbReference type="NCBI Taxonomy" id="331618"/>
    <lineage>
        <taxon>Bacteria</taxon>
        <taxon>Bacillati</taxon>
        <taxon>Actinomycetota</taxon>
        <taxon>Actinomycetes</taxon>
        <taxon>Micrococcales</taxon>
        <taxon>Microbacteriaceae</taxon>
        <taxon>Mycetocola</taxon>
    </lineage>
</organism>
<keyword evidence="8 9" id="KW-0472">Membrane</keyword>
<dbReference type="InterPro" id="IPR048631">
    <property type="entry name" value="SecD_1st"/>
</dbReference>
<keyword evidence="5 9" id="KW-0653">Protein transport</keyword>
<dbReference type="SUPFAM" id="SSF82866">
    <property type="entry name" value="Multidrug efflux transporter AcrB transmembrane domain"/>
    <property type="match status" value="1"/>
</dbReference>
<dbReference type="InterPro" id="IPR005791">
    <property type="entry name" value="SecD"/>
</dbReference>
<dbReference type="InterPro" id="IPR022813">
    <property type="entry name" value="SecD/SecF_arch_bac"/>
</dbReference>
<comment type="caution">
    <text evidence="14">The sequence shown here is derived from an EMBL/GenBank/DDBJ whole genome shotgun (WGS) entry which is preliminary data.</text>
</comment>
<dbReference type="InterPro" id="IPR055344">
    <property type="entry name" value="SecD_SecF_C_bact"/>
</dbReference>
<feature type="domain" description="Protein translocase subunit SecDF P1" evidence="12">
    <location>
        <begin position="111"/>
        <end position="167"/>
    </location>
</feature>
<evidence type="ECO:0000256" key="3">
    <source>
        <dbReference type="ARBA" id="ARBA00022475"/>
    </source>
</evidence>
<feature type="compositionally biased region" description="Low complexity" evidence="10">
    <location>
        <begin position="1"/>
        <end position="24"/>
    </location>
</feature>
<dbReference type="GO" id="GO:0006605">
    <property type="term" value="P:protein targeting"/>
    <property type="evidence" value="ECO:0007669"/>
    <property type="project" value="UniProtKB-UniRule"/>
</dbReference>
<accession>A0A3L6ZNK6</accession>
<reference evidence="14 15" key="1">
    <citation type="submission" date="2018-10" db="EMBL/GenBank/DDBJ databases">
        <authorList>
            <person name="Li J."/>
        </authorList>
    </citation>
    <scope>NUCLEOTIDE SEQUENCE [LARGE SCALE GENOMIC DNA]</scope>
    <source>
        <strain evidence="14 15">JCM 30549</strain>
    </source>
</reference>
<dbReference type="PANTHER" id="PTHR30081:SF1">
    <property type="entry name" value="PROTEIN TRANSLOCASE SUBUNIT SECD"/>
    <property type="match status" value="1"/>
</dbReference>
<feature type="region of interest" description="Disordered" evidence="10">
    <location>
        <begin position="1"/>
        <end position="37"/>
    </location>
</feature>
<feature type="region of interest" description="Disordered" evidence="10">
    <location>
        <begin position="568"/>
        <end position="610"/>
    </location>
</feature>
<evidence type="ECO:0000256" key="6">
    <source>
        <dbReference type="ARBA" id="ARBA00022989"/>
    </source>
</evidence>
<evidence type="ECO:0000313" key="15">
    <source>
        <dbReference type="Proteomes" id="UP000275395"/>
    </source>
</evidence>
<feature type="transmembrane region" description="Helical" evidence="9">
    <location>
        <begin position="55"/>
        <end position="75"/>
    </location>
</feature>
<evidence type="ECO:0000313" key="14">
    <source>
        <dbReference type="EMBL" id="RLP69493.1"/>
    </source>
</evidence>
<dbReference type="Pfam" id="PF21760">
    <property type="entry name" value="SecD_1st"/>
    <property type="match status" value="1"/>
</dbReference>
<feature type="domain" description="SecDF P1 head subdomain" evidence="13">
    <location>
        <begin position="246"/>
        <end position="360"/>
    </location>
</feature>
<keyword evidence="4 9" id="KW-0812">Transmembrane</keyword>
<evidence type="ECO:0000256" key="9">
    <source>
        <dbReference type="HAMAP-Rule" id="MF_01463"/>
    </source>
</evidence>
<feature type="transmembrane region" description="Helical" evidence="9">
    <location>
        <begin position="406"/>
        <end position="428"/>
    </location>
</feature>
<keyword evidence="3 9" id="KW-1003">Cell membrane</keyword>
<dbReference type="GO" id="GO:0005886">
    <property type="term" value="C:plasma membrane"/>
    <property type="evidence" value="ECO:0007669"/>
    <property type="project" value="UniProtKB-SubCell"/>
</dbReference>
<evidence type="ECO:0000256" key="7">
    <source>
        <dbReference type="ARBA" id="ARBA00023010"/>
    </source>
</evidence>
<dbReference type="AlphaFoldDB" id="A0A3L6ZNK6"/>
<feature type="transmembrane region" description="Helical" evidence="9">
    <location>
        <begin position="379"/>
        <end position="399"/>
    </location>
</feature>
<gene>
    <name evidence="9 14" type="primary">secD</name>
    <name evidence="14" type="ORF">D9V30_05965</name>
</gene>
<evidence type="ECO:0000256" key="1">
    <source>
        <dbReference type="ARBA" id="ARBA00004651"/>
    </source>
</evidence>
<dbReference type="GO" id="GO:0065002">
    <property type="term" value="P:intracellular protein transmembrane transport"/>
    <property type="evidence" value="ECO:0007669"/>
    <property type="project" value="UniProtKB-UniRule"/>
</dbReference>
<feature type="transmembrane region" description="Helical" evidence="9">
    <location>
        <begin position="434"/>
        <end position="457"/>
    </location>
</feature>
<dbReference type="Pfam" id="PF22599">
    <property type="entry name" value="SecDF_P1_head"/>
    <property type="match status" value="1"/>
</dbReference>
<keyword evidence="7 9" id="KW-0811">Translocation</keyword>
<comment type="similarity">
    <text evidence="9">Belongs to the SecD/SecF family. SecD subfamily.</text>
</comment>
<dbReference type="GO" id="GO:0015450">
    <property type="term" value="F:protein-transporting ATPase activity"/>
    <property type="evidence" value="ECO:0007669"/>
    <property type="project" value="InterPro"/>
</dbReference>
<dbReference type="GO" id="GO:0043952">
    <property type="term" value="P:protein transport by the Sec complex"/>
    <property type="evidence" value="ECO:0007669"/>
    <property type="project" value="UniProtKB-UniRule"/>
</dbReference>
<sequence>MCSSPRTTSSAPTRPATTTPRTTSQPDGRQRRREENRAFVAPTSSTPVRQARKTLTWLGALTAVLAAALVAGVIWSTASWAPKLALDLEGGTQVILSAKLSEGQQVSQDQLNQAVSIIRQRVDASGVSEAEISTQGSSNIVVSMPGEIDDATRERIESSAQLQFRPVIATSAPANTFVGEDQVETPYPTPDDSMADTPSAEPTDASDPNWITERLSAEFLAYNCAEPTDASDAPADEPLITCATDGTAKYLLGPVELTGESITDATAGIQSNSQGASTGVWGVNIVLNGHGTEVFGDISQRLYGAEAPQNQFAFVLDGSVLSAPSMNGLITNGKPSITGSFNQDSAQALADQLKYGALPISFTVQSSDTISATLGDTQLQIGLIFGLIGLLLVVVYTLFQYRLLGFVTIASLIVAGVLTYLAIALLSWREGYRLSLAGVAGLIVAIGFTADSFIVYFERIRDELRDGRGLESAVEAGWRRAKRTIFASKAVNLLSAVVLYVLAVGNVRGFAFTLGVTTIIDVIVVFLFTHPMMQLLAKSRFFSSGHPATGLDPHALGAIYRGRAQFRAPDASVSASKRRSSKREVQRRQTIAERKAAELGDNRPEDGKDS</sequence>
<evidence type="ECO:0000256" key="10">
    <source>
        <dbReference type="SAM" id="MobiDB-lite"/>
    </source>
</evidence>
<feature type="transmembrane region" description="Helical" evidence="9">
    <location>
        <begin position="486"/>
        <end position="503"/>
    </location>
</feature>
<feature type="compositionally biased region" description="Basic and acidic residues" evidence="10">
    <location>
        <begin position="28"/>
        <end position="37"/>
    </location>
</feature>
<dbReference type="Proteomes" id="UP000275395">
    <property type="component" value="Unassembled WGS sequence"/>
</dbReference>
<dbReference type="Gene3D" id="3.30.1360.200">
    <property type="match status" value="1"/>
</dbReference>
<comment type="function">
    <text evidence="9">Part of the Sec protein translocase complex. Interacts with the SecYEG preprotein conducting channel. SecDF uses the proton motive force (PMF) to complete protein translocation after the ATP-dependent function of SecA.</text>
</comment>
<dbReference type="InterPro" id="IPR054384">
    <property type="entry name" value="SecDF_P1_head"/>
</dbReference>
<dbReference type="EMBL" id="RCUW01000004">
    <property type="protein sequence ID" value="RLP69493.1"/>
    <property type="molecule type" value="Genomic_DNA"/>
</dbReference>
<dbReference type="NCBIfam" id="TIGR01129">
    <property type="entry name" value="secD"/>
    <property type="match status" value="1"/>
</dbReference>
<evidence type="ECO:0000256" key="4">
    <source>
        <dbReference type="ARBA" id="ARBA00022692"/>
    </source>
</evidence>
<comment type="subcellular location">
    <subcellularLocation>
        <location evidence="1 9">Cell membrane</location>
        <topology evidence="1 9">Multi-pass membrane protein</topology>
    </subcellularLocation>
</comment>
<keyword evidence="6 9" id="KW-1133">Transmembrane helix</keyword>
<evidence type="ECO:0000256" key="5">
    <source>
        <dbReference type="ARBA" id="ARBA00022927"/>
    </source>
</evidence>
<protein>
    <recommendedName>
        <fullName evidence="9">Protein translocase subunit SecD</fullName>
    </recommendedName>
</protein>
<dbReference type="NCBIfam" id="TIGR00916">
    <property type="entry name" value="2A0604s01"/>
    <property type="match status" value="1"/>
</dbReference>
<evidence type="ECO:0000256" key="8">
    <source>
        <dbReference type="ARBA" id="ARBA00023136"/>
    </source>
</evidence>
<dbReference type="HAMAP" id="MF_01463_B">
    <property type="entry name" value="SecD_B"/>
    <property type="match status" value="1"/>
</dbReference>
<evidence type="ECO:0000259" key="11">
    <source>
        <dbReference type="Pfam" id="PF02355"/>
    </source>
</evidence>
<dbReference type="PANTHER" id="PTHR30081">
    <property type="entry name" value="PROTEIN-EXPORT MEMBRANE PROTEIN SEC"/>
    <property type="match status" value="1"/>
</dbReference>
<evidence type="ECO:0000259" key="12">
    <source>
        <dbReference type="Pfam" id="PF21760"/>
    </source>
</evidence>
<dbReference type="InterPro" id="IPR048634">
    <property type="entry name" value="SecD_SecF_C"/>
</dbReference>
<proteinExistence type="inferred from homology"/>
<dbReference type="Pfam" id="PF02355">
    <property type="entry name" value="SecD_SecF_C"/>
    <property type="match status" value="1"/>
</dbReference>